<evidence type="ECO:0000313" key="2">
    <source>
        <dbReference type="EMBL" id="KAJ5181997.1"/>
    </source>
</evidence>
<evidence type="ECO:0000313" key="3">
    <source>
        <dbReference type="Proteomes" id="UP001150942"/>
    </source>
</evidence>
<name>A0A9W9IQA0_9EURO</name>
<reference evidence="2" key="2">
    <citation type="journal article" date="2023" name="IMA Fungus">
        <title>Comparative genomic study of the Penicillium genus elucidates a diverse pangenome and 15 lateral gene transfer events.</title>
        <authorList>
            <person name="Petersen C."/>
            <person name="Sorensen T."/>
            <person name="Nielsen M.R."/>
            <person name="Sondergaard T.E."/>
            <person name="Sorensen J.L."/>
            <person name="Fitzpatrick D.A."/>
            <person name="Frisvad J.C."/>
            <person name="Nielsen K.L."/>
        </authorList>
    </citation>
    <scope>NUCLEOTIDE SEQUENCE</scope>
    <source>
        <strain evidence="2">IBT 20477</strain>
    </source>
</reference>
<sequence length="62" mass="6417">MPPKRTAGRPSMTDRPPEEGVRVTLLSTACYSGGWITTPELNHTAMTAAGGEDDLAAGTSNA</sequence>
<accession>A0A9W9IQA0</accession>
<gene>
    <name evidence="2" type="ORF">N7449_012144</name>
</gene>
<evidence type="ECO:0000256" key="1">
    <source>
        <dbReference type="SAM" id="MobiDB-lite"/>
    </source>
</evidence>
<dbReference type="Proteomes" id="UP001150942">
    <property type="component" value="Unassembled WGS sequence"/>
</dbReference>
<organism evidence="2 3">
    <name type="scientific">Penicillium cf. viridicatum</name>
    <dbReference type="NCBI Taxonomy" id="2972119"/>
    <lineage>
        <taxon>Eukaryota</taxon>
        <taxon>Fungi</taxon>
        <taxon>Dikarya</taxon>
        <taxon>Ascomycota</taxon>
        <taxon>Pezizomycotina</taxon>
        <taxon>Eurotiomycetes</taxon>
        <taxon>Eurotiomycetidae</taxon>
        <taxon>Eurotiales</taxon>
        <taxon>Aspergillaceae</taxon>
        <taxon>Penicillium</taxon>
    </lineage>
</organism>
<protein>
    <submittedName>
        <fullName evidence="2">Uncharacterized protein</fullName>
    </submittedName>
</protein>
<dbReference type="OrthoDB" id="3000060at2759"/>
<reference evidence="2" key="1">
    <citation type="submission" date="2022-11" db="EMBL/GenBank/DDBJ databases">
        <authorList>
            <person name="Petersen C."/>
        </authorList>
    </citation>
    <scope>NUCLEOTIDE SEQUENCE</scope>
    <source>
        <strain evidence="2">IBT 20477</strain>
    </source>
</reference>
<dbReference type="AlphaFoldDB" id="A0A9W9IQA0"/>
<proteinExistence type="predicted"/>
<comment type="caution">
    <text evidence="2">The sequence shown here is derived from an EMBL/GenBank/DDBJ whole genome shotgun (WGS) entry which is preliminary data.</text>
</comment>
<keyword evidence="3" id="KW-1185">Reference proteome</keyword>
<feature type="region of interest" description="Disordered" evidence="1">
    <location>
        <begin position="1"/>
        <end position="20"/>
    </location>
</feature>
<dbReference type="EMBL" id="JAPQKQ010000009">
    <property type="protein sequence ID" value="KAJ5181997.1"/>
    <property type="molecule type" value="Genomic_DNA"/>
</dbReference>